<keyword evidence="4" id="KW-0547">Nucleotide-binding</keyword>
<dbReference type="EMBL" id="KI545953">
    <property type="protein sequence ID" value="EST49225.1"/>
    <property type="molecule type" value="Genomic_DNA"/>
</dbReference>
<dbReference type="PANTHER" id="PTHR10799">
    <property type="entry name" value="SNF2/RAD54 HELICASE FAMILY"/>
    <property type="match status" value="1"/>
</dbReference>
<proteinExistence type="predicted"/>
<dbReference type="InterPro" id="IPR038718">
    <property type="entry name" value="SNF2-like_sf"/>
</dbReference>
<name>V6LXF2_9EUKA</name>
<evidence type="ECO:0000259" key="2">
    <source>
        <dbReference type="PROSITE" id="PS51192"/>
    </source>
</evidence>
<dbReference type="Gene3D" id="3.40.50.300">
    <property type="entry name" value="P-loop containing nucleotide triphosphate hydrolases"/>
    <property type="match status" value="1"/>
</dbReference>
<sequence>MKQIPNTIPIIKTSTTITLPNTPLKSCSEFCATCERSGNTYRCKLCWASTHQKCGNNQQYLLCKSCFMTSCQYCLCPGNNKQCECCQKFYCIDCKGGRNTCKCCQQLGGSIKSIVSVYIKEQGSDEDRLLFLVKIEDRSFWHVKLVSQKLLKILKPRLITEHKMQKVSLICETLIADFGAETFIPMIKIDYQYDNSDEEDIQLDGEESNGSNLTNFASNQTFQQNTQDAGLIKSNQTHFQSIDQYLCGDQTIELVGCEEQLLSYGRLLVSAGVEPCHLVPEKILDQIDNKIFKIKWLNIQFKQSTSESLVYLLPFGRTALIKFFLNKDNLLRKNFYISCQKSSCFQDVTIDNIVYQQLTSIPEYITLDNKNLYDFQLTGINWLLQAHQRNQGVIFADQMGLGKTVQLSCYIATLYHLKTTNPHIIIVPATTLLNWQRELQKWVPFLNVGLIEITDKDSFQYYLDNVQDIILMSYDTIMHLHKRKFIKKLTKVYNKFETLICDEGQKIKAGGSTEVYQALLQLHVEQKIILSGTPIQNCFQELLNLLQFVDQEFFRKSMRDKLILLAEQSSDDLNSIDDRIEAISQIQKIIKPYMLLRTSNDVFKTPLQKVEVIIPVPLTAKQQMIYASILYQDRNVLANKKVKVITKTLVNLRHIANHPILLNKNYEYQLSQISNEKIFSLSNKFQVAIHLIKQIILDNRKVVLFSQFTMVLNIFNIVLSRLKINYLRLDGSVNTQQRQILIDRFTNDKDQNLFLISTTAGGLGINLQAASDLIFYDASWNPQIDVQAQYRAIRIGQTKLVRIYKLCSQDTIDEAIIQRASQKLQFSYIMVNTNKQETGPDEHTEMQELLKFGSEKILKLFNKDQLLDQAQQIKTSGLILDNGEIMSNAQLKEYEKLIFKQPNAVNQDNVLKLQSGRIDQQQFFQAFNVVKVDTVQPVEQKEKQIIIIKKEMEQPVAENNSNWQNIFTDIFGQNEIQMDEEVKKGPKFNLNAISDSESDKYVYNQEISSDREPIQKPQRPPAQLNLIKKQKPTYIPTQNIQLLQKVGNEPNLKPDVKPEQSFYINLDINRILENPGDYLNVIQQSYNQYQELAPKNEQMQEYVDEAKQYIKNNEMVKILFELALQDSNLSFLFLQTLKCPELEKTFYEELRKQRKIQQTLMAEFLTLLLETNKATLKKLNIEIDETEGFVYKNVIQPSQHYAMPNFANLNPSIATKCSQHDFVSSLTKTHENIEFFEFDTTDFFTFAIPSNSLENQEILKAQIGKQIEKINEIKAQASIVKALEFILLTVEFRKISIQVMKVSYFIKPQQASQITQIDLSHYQHDPRQVQAQQAIVVVVSTLVQKMPHFTSRLISFFNTNSIQVHPFGSKKYMESITKFSTTLLDSRELVAALYVLSIKIGSFVQKISYVQLFKVPAWGTEFAPVIPQKYVKIDPLRSSQNISNFNISFIQKIQSTIQKYGSLSQNLALYQKCDNNIYNLLSIASQFSARHHFGIVQNPTDTANRLTTLYRAKTFCNQAHTQLPSNLRFLIMSMIPSEWAMISVACVAHHIAENGITMIGIEKCQIFSVVRAIRSKVTNQSELKLKHLSLAKDFLVFFNSKMDVIELVECLLVVVGVTLAIICDQLMLSYELVYTECWLSKKLTETGLLPNIK</sequence>
<dbReference type="InterPro" id="IPR014001">
    <property type="entry name" value="Helicase_ATP-bd"/>
</dbReference>
<dbReference type="GO" id="GO:0005524">
    <property type="term" value="F:ATP binding"/>
    <property type="evidence" value="ECO:0007669"/>
    <property type="project" value="InterPro"/>
</dbReference>
<organism evidence="4">
    <name type="scientific">Spironucleus salmonicida</name>
    <dbReference type="NCBI Taxonomy" id="348837"/>
    <lineage>
        <taxon>Eukaryota</taxon>
        <taxon>Metamonada</taxon>
        <taxon>Diplomonadida</taxon>
        <taxon>Hexamitidae</taxon>
        <taxon>Hexamitinae</taxon>
        <taxon>Spironucleus</taxon>
    </lineage>
</organism>
<keyword evidence="4" id="KW-0347">Helicase</keyword>
<dbReference type="InterPro" id="IPR000330">
    <property type="entry name" value="SNF2_N"/>
</dbReference>
<evidence type="ECO:0000259" key="3">
    <source>
        <dbReference type="PROSITE" id="PS51194"/>
    </source>
</evidence>
<dbReference type="VEuPathDB" id="GiardiaDB:SS50377_26756"/>
<feature type="domain" description="Helicase C-terminal" evidence="3">
    <location>
        <begin position="691"/>
        <end position="847"/>
    </location>
</feature>
<dbReference type="SUPFAM" id="SSF52540">
    <property type="entry name" value="P-loop containing nucleoside triphosphate hydrolases"/>
    <property type="match status" value="2"/>
</dbReference>
<dbReference type="InterPro" id="IPR027417">
    <property type="entry name" value="P-loop_NTPase"/>
</dbReference>
<reference evidence="4 5" key="1">
    <citation type="journal article" date="2014" name="PLoS Genet.">
        <title>The Genome of Spironucleus salmonicida Highlights a Fish Pathogen Adapted to Fluctuating Environments.</title>
        <authorList>
            <person name="Xu F."/>
            <person name="Jerlstrom-Hultqvist J."/>
            <person name="Einarsson E."/>
            <person name="Astvaldsson A."/>
            <person name="Svard S.G."/>
            <person name="Andersson J.O."/>
        </authorList>
    </citation>
    <scope>NUCLEOTIDE SEQUENCE</scope>
    <source>
        <strain evidence="5">ATCC 50377</strain>
    </source>
</reference>
<feature type="domain" description="Helicase ATP-binding" evidence="2">
    <location>
        <begin position="384"/>
        <end position="552"/>
    </location>
</feature>
<evidence type="ECO:0000313" key="4">
    <source>
        <dbReference type="EMBL" id="EST49225.1"/>
    </source>
</evidence>
<dbReference type="PROSITE" id="PS51192">
    <property type="entry name" value="HELICASE_ATP_BIND_1"/>
    <property type="match status" value="1"/>
</dbReference>
<dbReference type="CDD" id="cd18793">
    <property type="entry name" value="SF2_C_SNF"/>
    <property type="match status" value="1"/>
</dbReference>
<gene>
    <name evidence="4" type="ORF">SS50377_10444</name>
    <name evidence="5" type="ORF">SS50377_26756</name>
</gene>
<dbReference type="InterPro" id="IPR001650">
    <property type="entry name" value="Helicase_C-like"/>
</dbReference>
<keyword evidence="4" id="KW-0067">ATP-binding</keyword>
<dbReference type="Gene3D" id="3.40.50.10810">
    <property type="entry name" value="Tandem AAA-ATPase domain"/>
    <property type="match status" value="1"/>
</dbReference>
<dbReference type="SMART" id="SM00490">
    <property type="entry name" value="HELICc"/>
    <property type="match status" value="1"/>
</dbReference>
<dbReference type="Proteomes" id="UP000018208">
    <property type="component" value="Unassembled WGS sequence"/>
</dbReference>
<dbReference type="SMART" id="SM00487">
    <property type="entry name" value="DEXDc"/>
    <property type="match status" value="1"/>
</dbReference>
<dbReference type="EMBL" id="AUWU02000007">
    <property type="protein sequence ID" value="KAH0570476.1"/>
    <property type="molecule type" value="Genomic_DNA"/>
</dbReference>
<evidence type="ECO:0000256" key="1">
    <source>
        <dbReference type="ARBA" id="ARBA00022801"/>
    </source>
</evidence>
<dbReference type="Pfam" id="PF00176">
    <property type="entry name" value="SNF2-rel_dom"/>
    <property type="match status" value="1"/>
</dbReference>
<dbReference type="PROSITE" id="PS51194">
    <property type="entry name" value="HELICASE_CTER"/>
    <property type="match status" value="1"/>
</dbReference>
<dbReference type="GO" id="GO:0016787">
    <property type="term" value="F:hydrolase activity"/>
    <property type="evidence" value="ECO:0007669"/>
    <property type="project" value="UniProtKB-KW"/>
</dbReference>
<dbReference type="InterPro" id="IPR049730">
    <property type="entry name" value="SNF2/RAD54-like_C"/>
</dbReference>
<dbReference type="CDD" id="cd17919">
    <property type="entry name" value="DEXHc_Snf"/>
    <property type="match status" value="1"/>
</dbReference>
<accession>V6LXF2</accession>
<dbReference type="Pfam" id="PF00271">
    <property type="entry name" value="Helicase_C"/>
    <property type="match status" value="1"/>
</dbReference>
<evidence type="ECO:0000313" key="5">
    <source>
        <dbReference type="EMBL" id="KAH0570476.1"/>
    </source>
</evidence>
<protein>
    <submittedName>
        <fullName evidence="4">SNF2 family and helicase domain-containing protein</fullName>
    </submittedName>
    <submittedName>
        <fullName evidence="5">SNF2 family helicase</fullName>
    </submittedName>
</protein>
<keyword evidence="1" id="KW-0378">Hydrolase</keyword>
<reference evidence="5" key="2">
    <citation type="submission" date="2020-12" db="EMBL/GenBank/DDBJ databases">
        <title>New Spironucleus salmonicida genome in near-complete chromosomes.</title>
        <authorList>
            <person name="Xu F."/>
            <person name="Kurt Z."/>
            <person name="Jimenez-Gonzalez A."/>
            <person name="Astvaldsson A."/>
            <person name="Andersson J.O."/>
            <person name="Svard S.G."/>
        </authorList>
    </citation>
    <scope>NUCLEOTIDE SEQUENCE</scope>
    <source>
        <strain evidence="5">ATCC 50377</strain>
    </source>
</reference>
<dbReference type="OrthoDB" id="448448at2759"/>
<dbReference type="GO" id="GO:0004386">
    <property type="term" value="F:helicase activity"/>
    <property type="evidence" value="ECO:0007669"/>
    <property type="project" value="UniProtKB-KW"/>
</dbReference>
<evidence type="ECO:0000313" key="6">
    <source>
        <dbReference type="Proteomes" id="UP000018208"/>
    </source>
</evidence>
<keyword evidence="6" id="KW-1185">Reference proteome</keyword>